<dbReference type="AlphaFoldDB" id="A0AAV9WLV0"/>
<evidence type="ECO:0000313" key="3">
    <source>
        <dbReference type="Proteomes" id="UP001370758"/>
    </source>
</evidence>
<organism evidence="2 3">
    <name type="scientific">Arthrobotrys musiformis</name>
    <dbReference type="NCBI Taxonomy" id="47236"/>
    <lineage>
        <taxon>Eukaryota</taxon>
        <taxon>Fungi</taxon>
        <taxon>Dikarya</taxon>
        <taxon>Ascomycota</taxon>
        <taxon>Pezizomycotina</taxon>
        <taxon>Orbiliomycetes</taxon>
        <taxon>Orbiliales</taxon>
        <taxon>Orbiliaceae</taxon>
        <taxon>Arthrobotrys</taxon>
    </lineage>
</organism>
<accession>A0AAV9WLV0</accession>
<feature type="chain" id="PRO_5043497133" evidence="1">
    <location>
        <begin position="23"/>
        <end position="425"/>
    </location>
</feature>
<keyword evidence="1" id="KW-0732">Signal</keyword>
<keyword evidence="3" id="KW-1185">Reference proteome</keyword>
<evidence type="ECO:0000313" key="2">
    <source>
        <dbReference type="EMBL" id="KAK6511133.1"/>
    </source>
</evidence>
<comment type="caution">
    <text evidence="2">The sequence shown here is derived from an EMBL/GenBank/DDBJ whole genome shotgun (WGS) entry which is preliminary data.</text>
</comment>
<reference evidence="2 3" key="1">
    <citation type="submission" date="2023-08" db="EMBL/GenBank/DDBJ databases">
        <authorList>
            <person name="Palmer J.M."/>
        </authorList>
    </citation>
    <scope>NUCLEOTIDE SEQUENCE [LARGE SCALE GENOMIC DNA]</scope>
    <source>
        <strain evidence="2 3">TWF481</strain>
    </source>
</reference>
<sequence>MHSSRFNFLILALITLVSFCTARTTITIQSCTTRYCANPTKVLRTTRTIHKTARYTVTRWKTSTKYKSTHTLTSTKYATTTKYSTSTVRTVTIYTRTLTTTQTLPNWFFATTPYTVTWGRTVVTTPTYTVPTPTGFLAVDNDPDNSAGPEYSALPVTQVQPDKRSEIQHENLEPRDPANKYASAVTCTKTLLTKTGTSDLWKTTTKTASVTALVWKTITITRSGTKTITANNAPTIRTVSTKWTSVYGTSTETIWTMLPVTVYTTITQTAQTTTVHAACQNINIAPDAEVPQQAYEAINFGPGPNEKIVEIIAPGWAKTCCELCHTYSGPGQCMGNVFHFLGAEIPEEDCPDAFSNGVFMGWEFCPNDPDDFMRCQLVISEGDDTCSAQTFELRPYVFGKSRYKHVSNGPACARYKYAGLAPPPT</sequence>
<protein>
    <submittedName>
        <fullName evidence="2">Uncharacterized protein</fullName>
    </submittedName>
</protein>
<evidence type="ECO:0000256" key="1">
    <source>
        <dbReference type="SAM" id="SignalP"/>
    </source>
</evidence>
<feature type="signal peptide" evidence="1">
    <location>
        <begin position="1"/>
        <end position="22"/>
    </location>
</feature>
<dbReference type="Proteomes" id="UP001370758">
    <property type="component" value="Unassembled WGS sequence"/>
</dbReference>
<gene>
    <name evidence="2" type="ORF">TWF481_000055</name>
</gene>
<name>A0AAV9WLV0_9PEZI</name>
<dbReference type="EMBL" id="JAVHJL010000001">
    <property type="protein sequence ID" value="KAK6511133.1"/>
    <property type="molecule type" value="Genomic_DNA"/>
</dbReference>
<proteinExistence type="predicted"/>